<dbReference type="OrthoDB" id="3296236at2"/>
<reference evidence="2 3" key="1">
    <citation type="submission" date="2016-10" db="EMBL/GenBank/DDBJ databases">
        <authorList>
            <person name="de Groot N.N."/>
        </authorList>
    </citation>
    <scope>NUCLEOTIDE SEQUENCE [LARGE SCALE GENOMIC DNA]</scope>
    <source>
        <strain evidence="2 3">DSM 43941</strain>
    </source>
</reference>
<proteinExistence type="predicted"/>
<dbReference type="Proteomes" id="UP000198688">
    <property type="component" value="Chromosome I"/>
</dbReference>
<evidence type="ECO:0000256" key="1">
    <source>
        <dbReference type="SAM" id="MobiDB-lite"/>
    </source>
</evidence>
<dbReference type="STRING" id="113562.SAMN04489716_5240"/>
<evidence type="ECO:0000313" key="3">
    <source>
        <dbReference type="Proteomes" id="UP000198688"/>
    </source>
</evidence>
<gene>
    <name evidence="2" type="ORF">SAMN04489716_5240</name>
</gene>
<feature type="region of interest" description="Disordered" evidence="1">
    <location>
        <begin position="122"/>
        <end position="154"/>
    </location>
</feature>
<dbReference type="EMBL" id="LT629758">
    <property type="protein sequence ID" value="SDT65398.1"/>
    <property type="molecule type" value="Genomic_DNA"/>
</dbReference>
<protein>
    <submittedName>
        <fullName evidence="2">Uncharacterized protein</fullName>
    </submittedName>
</protein>
<feature type="region of interest" description="Disordered" evidence="1">
    <location>
        <begin position="1"/>
        <end position="22"/>
    </location>
</feature>
<accession>A0A1H2C4F5</accession>
<feature type="compositionally biased region" description="Low complexity" evidence="1">
    <location>
        <begin position="122"/>
        <end position="151"/>
    </location>
</feature>
<dbReference type="AlphaFoldDB" id="A0A1H2C4F5"/>
<feature type="region of interest" description="Disordered" evidence="1">
    <location>
        <begin position="169"/>
        <end position="231"/>
    </location>
</feature>
<feature type="compositionally biased region" description="Basic and acidic residues" evidence="1">
    <location>
        <begin position="201"/>
        <end position="213"/>
    </location>
</feature>
<keyword evidence="3" id="KW-1185">Reference proteome</keyword>
<feature type="compositionally biased region" description="Basic and acidic residues" evidence="1">
    <location>
        <begin position="169"/>
        <end position="186"/>
    </location>
</feature>
<evidence type="ECO:0000313" key="2">
    <source>
        <dbReference type="EMBL" id="SDT65398.1"/>
    </source>
</evidence>
<name>A0A1H2C4F5_9ACTN</name>
<organism evidence="2 3">
    <name type="scientific">Actinoplanes derwentensis</name>
    <dbReference type="NCBI Taxonomy" id="113562"/>
    <lineage>
        <taxon>Bacteria</taxon>
        <taxon>Bacillati</taxon>
        <taxon>Actinomycetota</taxon>
        <taxon>Actinomycetes</taxon>
        <taxon>Micromonosporales</taxon>
        <taxon>Micromonosporaceae</taxon>
        <taxon>Actinoplanes</taxon>
    </lineage>
</organism>
<sequence>MTSREEWTPMDRTTAESLLRGDRTGHALDRVLAAAQAPATETELAGEADAMAAFRAAAHAPVPRRRRPSTLQSCLARMMTLKVAAVAFATSATVGGVALAANTSTLHDTTISAAETSAATTAAATAPVSPSPRSTVTVPSSAAASPSAVPPNRATDLCTEFQRDDERFHEQVKRAGKNRAEVERACRARAGSPNKSPSARPTRDRTGGPKPSERPWPGGGGNVTSSAGPRR</sequence>
<dbReference type="RefSeq" id="WP_157751784.1">
    <property type="nucleotide sequence ID" value="NZ_BOMJ01000014.1"/>
</dbReference>